<dbReference type="GO" id="GO:0003723">
    <property type="term" value="F:RNA binding"/>
    <property type="evidence" value="ECO:0007669"/>
    <property type="project" value="InterPro"/>
</dbReference>
<dbReference type="GO" id="GO:1990481">
    <property type="term" value="P:mRNA pseudouridine synthesis"/>
    <property type="evidence" value="ECO:0007669"/>
    <property type="project" value="TreeGrafter"/>
</dbReference>
<evidence type="ECO:0000256" key="4">
    <source>
        <dbReference type="ARBA" id="ARBA00023235"/>
    </source>
</evidence>
<dbReference type="OrthoDB" id="9995526at2759"/>
<dbReference type="Proteomes" id="UP000000759">
    <property type="component" value="Chromosome 7"/>
</dbReference>
<evidence type="ECO:0000256" key="1">
    <source>
        <dbReference type="ARBA" id="ARBA00008999"/>
    </source>
</evidence>
<evidence type="ECO:0000313" key="7">
    <source>
        <dbReference type="Proteomes" id="UP000000759"/>
    </source>
</evidence>
<dbReference type="KEGG" id="pti:PHATRDRAFT_11965"/>
<feature type="non-terminal residue" evidence="6">
    <location>
        <position position="194"/>
    </location>
</feature>
<dbReference type="PANTHER" id="PTHR13767:SF2">
    <property type="entry name" value="PSEUDOURIDYLATE SYNTHASE TRUB1"/>
    <property type="match status" value="1"/>
</dbReference>
<dbReference type="Pfam" id="PF01509">
    <property type="entry name" value="TruB_N"/>
    <property type="match status" value="1"/>
</dbReference>
<dbReference type="GO" id="GO:0005634">
    <property type="term" value="C:nucleus"/>
    <property type="evidence" value="ECO:0007669"/>
    <property type="project" value="TreeGrafter"/>
</dbReference>
<keyword evidence="7" id="KW-1185">Reference proteome</keyword>
<dbReference type="AlphaFoldDB" id="B7FY99"/>
<dbReference type="HOGENOM" id="CLU_759653_0_0_1"/>
<evidence type="ECO:0000259" key="5">
    <source>
        <dbReference type="Pfam" id="PF01509"/>
    </source>
</evidence>
<dbReference type="GO" id="GO:0160148">
    <property type="term" value="F:tRNA pseudouridine(55) synthase activity"/>
    <property type="evidence" value="ECO:0007669"/>
    <property type="project" value="UniProtKB-EC"/>
</dbReference>
<organism evidence="6 7">
    <name type="scientific">Phaeodactylum tricornutum (strain CCAP 1055/1)</name>
    <dbReference type="NCBI Taxonomy" id="556484"/>
    <lineage>
        <taxon>Eukaryota</taxon>
        <taxon>Sar</taxon>
        <taxon>Stramenopiles</taxon>
        <taxon>Ochrophyta</taxon>
        <taxon>Bacillariophyta</taxon>
        <taxon>Bacillariophyceae</taxon>
        <taxon>Bacillariophycidae</taxon>
        <taxon>Naviculales</taxon>
        <taxon>Phaeodactylaceae</taxon>
        <taxon>Phaeodactylum</taxon>
    </lineage>
</organism>
<protein>
    <recommendedName>
        <fullName evidence="2">tRNA pseudouridine(55) synthase</fullName>
        <ecNumber evidence="2">5.4.99.25</ecNumber>
    </recommendedName>
</protein>
<reference evidence="6 7" key="1">
    <citation type="journal article" date="2008" name="Nature">
        <title>The Phaeodactylum genome reveals the evolutionary history of diatom genomes.</title>
        <authorList>
            <person name="Bowler C."/>
            <person name="Allen A.E."/>
            <person name="Badger J.H."/>
            <person name="Grimwood J."/>
            <person name="Jabbari K."/>
            <person name="Kuo A."/>
            <person name="Maheswari U."/>
            <person name="Martens C."/>
            <person name="Maumus F."/>
            <person name="Otillar R.P."/>
            <person name="Rayko E."/>
            <person name="Salamov A."/>
            <person name="Vandepoele K."/>
            <person name="Beszteri B."/>
            <person name="Gruber A."/>
            <person name="Heijde M."/>
            <person name="Katinka M."/>
            <person name="Mock T."/>
            <person name="Valentin K."/>
            <person name="Verret F."/>
            <person name="Berges J.A."/>
            <person name="Brownlee C."/>
            <person name="Cadoret J.P."/>
            <person name="Chiovitti A."/>
            <person name="Choi C.J."/>
            <person name="Coesel S."/>
            <person name="De Martino A."/>
            <person name="Detter J.C."/>
            <person name="Durkin C."/>
            <person name="Falciatore A."/>
            <person name="Fournet J."/>
            <person name="Haruta M."/>
            <person name="Huysman M.J."/>
            <person name="Jenkins B.D."/>
            <person name="Jiroutova K."/>
            <person name="Jorgensen R.E."/>
            <person name="Joubert Y."/>
            <person name="Kaplan A."/>
            <person name="Kroger N."/>
            <person name="Kroth P.G."/>
            <person name="La Roche J."/>
            <person name="Lindquist E."/>
            <person name="Lommer M."/>
            <person name="Martin-Jezequel V."/>
            <person name="Lopez P.J."/>
            <person name="Lucas S."/>
            <person name="Mangogna M."/>
            <person name="McGinnis K."/>
            <person name="Medlin L.K."/>
            <person name="Montsant A."/>
            <person name="Oudot-Le Secq M.P."/>
            <person name="Napoli C."/>
            <person name="Obornik M."/>
            <person name="Parker M.S."/>
            <person name="Petit J.L."/>
            <person name="Porcel B.M."/>
            <person name="Poulsen N."/>
            <person name="Robison M."/>
            <person name="Rychlewski L."/>
            <person name="Rynearson T.A."/>
            <person name="Schmutz J."/>
            <person name="Shapiro H."/>
            <person name="Siaut M."/>
            <person name="Stanley M."/>
            <person name="Sussman M.R."/>
            <person name="Taylor A.R."/>
            <person name="Vardi A."/>
            <person name="von Dassow P."/>
            <person name="Vyverman W."/>
            <person name="Willis A."/>
            <person name="Wyrwicz L.S."/>
            <person name="Rokhsar D.S."/>
            <person name="Weissenbach J."/>
            <person name="Armbrust E.V."/>
            <person name="Green B.R."/>
            <person name="Van de Peer Y."/>
            <person name="Grigoriev I.V."/>
        </authorList>
    </citation>
    <scope>NUCLEOTIDE SEQUENCE [LARGE SCALE GENOMIC DNA]</scope>
    <source>
        <strain evidence="6 7">CCAP 1055/1</strain>
    </source>
</reference>
<reference evidence="7" key="2">
    <citation type="submission" date="2008-08" db="EMBL/GenBank/DDBJ databases">
        <authorList>
            <consortium name="Diatom Consortium"/>
            <person name="Grigoriev I."/>
            <person name="Grimwood J."/>
            <person name="Kuo A."/>
            <person name="Otillar R.P."/>
            <person name="Salamov A."/>
            <person name="Detter J.C."/>
            <person name="Lindquist E."/>
            <person name="Shapiro H."/>
            <person name="Lucas S."/>
            <person name="Glavina del Rio T."/>
            <person name="Pitluck S."/>
            <person name="Rokhsar D."/>
            <person name="Bowler C."/>
        </authorList>
    </citation>
    <scope>GENOME REANNOTATION</scope>
    <source>
        <strain evidence="7">CCAP 1055/1</strain>
    </source>
</reference>
<dbReference type="PANTHER" id="PTHR13767">
    <property type="entry name" value="TRNA-PSEUDOURIDINE SYNTHASE"/>
    <property type="match status" value="1"/>
</dbReference>
<dbReference type="Gene3D" id="3.30.2350.10">
    <property type="entry name" value="Pseudouridine synthase"/>
    <property type="match status" value="1"/>
</dbReference>
<comment type="similarity">
    <text evidence="1">Belongs to the pseudouridine synthase TruB family.</text>
</comment>
<dbReference type="RefSeq" id="XP_002179699.1">
    <property type="nucleotide sequence ID" value="XM_002179663.1"/>
</dbReference>
<dbReference type="PaxDb" id="2850-Phatr11965"/>
<dbReference type="InterPro" id="IPR020103">
    <property type="entry name" value="PsdUridine_synth_cat_dom_sf"/>
</dbReference>
<dbReference type="eggNOG" id="KOG2529">
    <property type="taxonomic scope" value="Eukaryota"/>
</dbReference>
<evidence type="ECO:0000256" key="2">
    <source>
        <dbReference type="ARBA" id="ARBA00012787"/>
    </source>
</evidence>
<dbReference type="SUPFAM" id="SSF55120">
    <property type="entry name" value="Pseudouridine synthase"/>
    <property type="match status" value="1"/>
</dbReference>
<dbReference type="EC" id="5.4.99.25" evidence="2"/>
<dbReference type="STRING" id="556484.B7FY99"/>
<accession>B7FY99</accession>
<dbReference type="EMBL" id="CM000610">
    <property type="protein sequence ID" value="EEC48685.1"/>
    <property type="molecule type" value="Genomic_DNA"/>
</dbReference>
<gene>
    <name evidence="6" type="ORF">PHATRDRAFT_11965</name>
</gene>
<keyword evidence="3" id="KW-0819">tRNA processing</keyword>
<dbReference type="InterPro" id="IPR002501">
    <property type="entry name" value="PsdUridine_synth_N"/>
</dbReference>
<proteinExistence type="inferred from homology"/>
<keyword evidence="4" id="KW-0413">Isomerase</keyword>
<dbReference type="InterPro" id="IPR014780">
    <property type="entry name" value="tRNA_psdUridine_synth_TruB"/>
</dbReference>
<dbReference type="GeneID" id="7200654"/>
<evidence type="ECO:0000256" key="3">
    <source>
        <dbReference type="ARBA" id="ARBA00022694"/>
    </source>
</evidence>
<dbReference type="NCBIfam" id="TIGR00431">
    <property type="entry name" value="TruB"/>
    <property type="match status" value="1"/>
</dbReference>
<feature type="domain" description="Pseudouridine synthase II N-terminal" evidence="5">
    <location>
        <begin position="3"/>
        <end position="150"/>
    </location>
</feature>
<evidence type="ECO:0000313" key="6">
    <source>
        <dbReference type="EMBL" id="EEC48685.1"/>
    </source>
</evidence>
<sequence length="194" mass="21056">MVKVGHGGTLDPLATGVLVIGVGSGTKELQRYLTGSKRYIAGAELGFETTTLDSEGNVTKTASFDHLSVDAIENVLPDFTGPISQIPPIFSALRRNGKKLYTLAREGVSADEIEIEARQVEIYDLTLVAKATTKLPRFQLDVECGGGTYIRSLVRDIGYKLDSVATMIALERTQQGQFELDKCLAKDEWSADSI</sequence>
<name>B7FY99_PHATC</name>
<dbReference type="GO" id="GO:0006400">
    <property type="term" value="P:tRNA modification"/>
    <property type="evidence" value="ECO:0007669"/>
    <property type="project" value="TreeGrafter"/>
</dbReference>
<dbReference type="InParanoid" id="B7FY99"/>